<evidence type="ECO:0000313" key="2">
    <source>
        <dbReference type="EMBL" id="XCD05041.1"/>
    </source>
</evidence>
<proteinExistence type="predicted"/>
<feature type="region of interest" description="Disordered" evidence="1">
    <location>
        <begin position="87"/>
        <end position="109"/>
    </location>
</feature>
<accession>A0AAU8B027</accession>
<reference evidence="2" key="1">
    <citation type="submission" date="2024-03" db="EMBL/GenBank/DDBJ databases">
        <title>Diverse circular DNA viruses in blood, oral, and fecal samples of captive lemurs.</title>
        <authorList>
            <person name="Paietta E.N."/>
            <person name="Kraberger S."/>
            <person name="Lund M.C."/>
            <person name="Custer J.M."/>
            <person name="Vargas K.M."/>
            <person name="Ehmke E.E."/>
            <person name="Yoder A.D."/>
            <person name="Varsani A."/>
        </authorList>
    </citation>
    <scope>NUCLEOTIDE SEQUENCE</scope>
    <source>
        <strain evidence="2">Duke_24FS_3</strain>
    </source>
</reference>
<name>A0AAU8B027_9CAUD</name>
<evidence type="ECO:0000256" key="1">
    <source>
        <dbReference type="SAM" id="MobiDB-lite"/>
    </source>
</evidence>
<dbReference type="EMBL" id="PP511521">
    <property type="protein sequence ID" value="XCD05041.1"/>
    <property type="molecule type" value="Genomic_DNA"/>
</dbReference>
<protein>
    <submittedName>
        <fullName evidence="2">Uncharacterized protein</fullName>
    </submittedName>
</protein>
<sequence>MKTFFRLFFKDEMLGVYTKEEIKQIMNTTSDAIFMTTKFKDYTVKPNRVKESDGTYTVYCCRCYKPFTSSSVRETCDTCRERMYRERTNSTKQSWRKKQKIKAEEERKRIAERTKGKTLSEIQKAAQERGMSYGQYVAYMYSQNNK</sequence>
<organism evidence="2">
    <name type="scientific">Dulem virus 36</name>
    <dbReference type="NCBI Taxonomy" id="3145754"/>
    <lineage>
        <taxon>Viruses</taxon>
        <taxon>Duplodnaviria</taxon>
        <taxon>Heunggongvirae</taxon>
        <taxon>Uroviricota</taxon>
        <taxon>Caudoviricetes</taxon>
    </lineage>
</organism>